<dbReference type="AlphaFoldDB" id="A0AAD7AAW5"/>
<name>A0AAD7AAW5_9AGAR</name>
<protein>
    <submittedName>
        <fullName evidence="1">Uncharacterized protein</fullName>
    </submittedName>
</protein>
<keyword evidence="2" id="KW-1185">Reference proteome</keyword>
<proteinExistence type="predicted"/>
<accession>A0AAD7AAW5</accession>
<evidence type="ECO:0000313" key="1">
    <source>
        <dbReference type="EMBL" id="KAJ7353634.1"/>
    </source>
</evidence>
<organism evidence="1 2">
    <name type="scientific">Mycena albidolilacea</name>
    <dbReference type="NCBI Taxonomy" id="1033008"/>
    <lineage>
        <taxon>Eukaryota</taxon>
        <taxon>Fungi</taxon>
        <taxon>Dikarya</taxon>
        <taxon>Basidiomycota</taxon>
        <taxon>Agaricomycotina</taxon>
        <taxon>Agaricomycetes</taxon>
        <taxon>Agaricomycetidae</taxon>
        <taxon>Agaricales</taxon>
        <taxon>Marasmiineae</taxon>
        <taxon>Mycenaceae</taxon>
        <taxon>Mycena</taxon>
    </lineage>
</organism>
<dbReference type="Proteomes" id="UP001218218">
    <property type="component" value="Unassembled WGS sequence"/>
</dbReference>
<gene>
    <name evidence="1" type="ORF">DFH08DRAFT_1077733</name>
</gene>
<sequence>MPHPTGVGYCIFEGTTNLAVTSWKALTSPVAFTRNTPLTLQIFDPKEPQQIFNFTSATGV</sequence>
<dbReference type="EMBL" id="JARIHO010000011">
    <property type="protein sequence ID" value="KAJ7353634.1"/>
    <property type="molecule type" value="Genomic_DNA"/>
</dbReference>
<reference evidence="1" key="1">
    <citation type="submission" date="2023-03" db="EMBL/GenBank/DDBJ databases">
        <title>Massive genome expansion in bonnet fungi (Mycena s.s.) driven by repeated elements and novel gene families across ecological guilds.</title>
        <authorList>
            <consortium name="Lawrence Berkeley National Laboratory"/>
            <person name="Harder C.B."/>
            <person name="Miyauchi S."/>
            <person name="Viragh M."/>
            <person name="Kuo A."/>
            <person name="Thoen E."/>
            <person name="Andreopoulos B."/>
            <person name="Lu D."/>
            <person name="Skrede I."/>
            <person name="Drula E."/>
            <person name="Henrissat B."/>
            <person name="Morin E."/>
            <person name="Kohler A."/>
            <person name="Barry K."/>
            <person name="LaButti K."/>
            <person name="Morin E."/>
            <person name="Salamov A."/>
            <person name="Lipzen A."/>
            <person name="Mereny Z."/>
            <person name="Hegedus B."/>
            <person name="Baldrian P."/>
            <person name="Stursova M."/>
            <person name="Weitz H."/>
            <person name="Taylor A."/>
            <person name="Grigoriev I.V."/>
            <person name="Nagy L.G."/>
            <person name="Martin F."/>
            <person name="Kauserud H."/>
        </authorList>
    </citation>
    <scope>NUCLEOTIDE SEQUENCE</scope>
    <source>
        <strain evidence="1">CBHHK002</strain>
    </source>
</reference>
<comment type="caution">
    <text evidence="1">The sequence shown here is derived from an EMBL/GenBank/DDBJ whole genome shotgun (WGS) entry which is preliminary data.</text>
</comment>
<evidence type="ECO:0000313" key="2">
    <source>
        <dbReference type="Proteomes" id="UP001218218"/>
    </source>
</evidence>